<dbReference type="InterPro" id="IPR045749">
    <property type="entry name" value="DUF6090"/>
</dbReference>
<protein>
    <submittedName>
        <fullName evidence="1">Uncharacterized protein</fullName>
    </submittedName>
</protein>
<accession>A0A434AV51</accession>
<name>A0A434AV51_9BACT</name>
<sequence length="222" mass="26437">MIFFGITLSMQFNNWNEARKQKQKELKLLSAIYVDLNTDLVDVKSVIRKFDVSYIKVLNRLDSCLQTSKPVDFKSLKKPLMLPVGNSYMDQNNGAFECAKYDGANLIKNSSLKIKIFEYYESKLKWIKNQQDWQYQFGSTYIYPIFIKYCEDNLQISYQNYLRLRKDKQAIRLLSMWKKSYVQNQKMHKELIPVLKKLKHEMEQELTAKGEDPKQILRECKI</sequence>
<evidence type="ECO:0000313" key="1">
    <source>
        <dbReference type="EMBL" id="RUT78329.1"/>
    </source>
</evidence>
<proteinExistence type="predicted"/>
<dbReference type="Pfam" id="PF19578">
    <property type="entry name" value="DUF6090"/>
    <property type="match status" value="1"/>
</dbReference>
<organism evidence="1 2">
    <name type="scientific">Ancylomarina longa</name>
    <dbReference type="NCBI Taxonomy" id="2487017"/>
    <lineage>
        <taxon>Bacteria</taxon>
        <taxon>Pseudomonadati</taxon>
        <taxon>Bacteroidota</taxon>
        <taxon>Bacteroidia</taxon>
        <taxon>Marinilabiliales</taxon>
        <taxon>Marinifilaceae</taxon>
        <taxon>Ancylomarina</taxon>
    </lineage>
</organism>
<dbReference type="Proteomes" id="UP000282985">
    <property type="component" value="Unassembled WGS sequence"/>
</dbReference>
<dbReference type="EMBL" id="RJJX01000009">
    <property type="protein sequence ID" value="RUT78329.1"/>
    <property type="molecule type" value="Genomic_DNA"/>
</dbReference>
<keyword evidence="2" id="KW-1185">Reference proteome</keyword>
<dbReference type="AlphaFoldDB" id="A0A434AV51"/>
<evidence type="ECO:0000313" key="2">
    <source>
        <dbReference type="Proteomes" id="UP000282985"/>
    </source>
</evidence>
<reference evidence="1 2" key="1">
    <citation type="submission" date="2018-11" db="EMBL/GenBank/DDBJ databases">
        <title>Parancylomarina longa gen. nov., sp. nov., isolated from sediments of southern Okinawa.</title>
        <authorList>
            <person name="Fu T."/>
        </authorList>
    </citation>
    <scope>NUCLEOTIDE SEQUENCE [LARGE SCALE GENOMIC DNA]</scope>
    <source>
        <strain evidence="1 2">T3-2 S1-C</strain>
    </source>
</reference>
<comment type="caution">
    <text evidence="1">The sequence shown here is derived from an EMBL/GenBank/DDBJ whole genome shotgun (WGS) entry which is preliminary data.</text>
</comment>
<gene>
    <name evidence="1" type="ORF">DLK05_08360</name>
</gene>